<feature type="transmembrane region" description="Helical" evidence="1">
    <location>
        <begin position="120"/>
        <end position="142"/>
    </location>
</feature>
<keyword evidence="4" id="KW-1185">Reference proteome</keyword>
<feature type="chain" id="PRO_5046226232" evidence="2">
    <location>
        <begin position="22"/>
        <end position="217"/>
    </location>
</feature>
<name>A0ABR3JUT3_9AGAR</name>
<keyword evidence="1" id="KW-0472">Membrane</keyword>
<evidence type="ECO:0000256" key="2">
    <source>
        <dbReference type="SAM" id="SignalP"/>
    </source>
</evidence>
<organism evidence="3 4">
    <name type="scientific">Hohenbuehelia grisea</name>
    <dbReference type="NCBI Taxonomy" id="104357"/>
    <lineage>
        <taxon>Eukaryota</taxon>
        <taxon>Fungi</taxon>
        <taxon>Dikarya</taxon>
        <taxon>Basidiomycota</taxon>
        <taxon>Agaricomycotina</taxon>
        <taxon>Agaricomycetes</taxon>
        <taxon>Agaricomycetidae</taxon>
        <taxon>Agaricales</taxon>
        <taxon>Pleurotineae</taxon>
        <taxon>Pleurotaceae</taxon>
        <taxon>Hohenbuehelia</taxon>
    </lineage>
</organism>
<dbReference type="EMBL" id="JASNQZ010000003">
    <property type="protein sequence ID" value="KAL0958903.1"/>
    <property type="molecule type" value="Genomic_DNA"/>
</dbReference>
<proteinExistence type="predicted"/>
<feature type="transmembrane region" description="Helical" evidence="1">
    <location>
        <begin position="185"/>
        <end position="213"/>
    </location>
</feature>
<feature type="transmembrane region" description="Helical" evidence="1">
    <location>
        <begin position="154"/>
        <end position="179"/>
    </location>
</feature>
<sequence length="217" mass="22665">MLSFKTLSLLATVAFAAFTSASPMPAPVAELSARGGDYVPLPEILNTCHQSLIPLALNLKASVDLKSKVALAVQLEASVLEIKAVINVAIDAVNTCKAKSGDKCKSNNGTPYVVKDIAKLLHLILIVVFTAIWDVLCLVGTLKAHLIRPLLCTIADLVADLLVLVFGLVDGLLFALLAIIGKVAGIILCLGATKLIACLGGLLGFIALPLPLLPKLL</sequence>
<keyword evidence="2" id="KW-0732">Signal</keyword>
<protein>
    <submittedName>
        <fullName evidence="3">Uncharacterized protein</fullName>
    </submittedName>
</protein>
<comment type="caution">
    <text evidence="3">The sequence shown here is derived from an EMBL/GenBank/DDBJ whole genome shotgun (WGS) entry which is preliminary data.</text>
</comment>
<keyword evidence="1" id="KW-0812">Transmembrane</keyword>
<keyword evidence="1" id="KW-1133">Transmembrane helix</keyword>
<feature type="signal peptide" evidence="2">
    <location>
        <begin position="1"/>
        <end position="21"/>
    </location>
</feature>
<accession>A0ABR3JUT3</accession>
<dbReference type="Proteomes" id="UP001556367">
    <property type="component" value="Unassembled WGS sequence"/>
</dbReference>
<gene>
    <name evidence="3" type="ORF">HGRIS_014221</name>
</gene>
<evidence type="ECO:0000256" key="1">
    <source>
        <dbReference type="SAM" id="Phobius"/>
    </source>
</evidence>
<evidence type="ECO:0000313" key="4">
    <source>
        <dbReference type="Proteomes" id="UP001556367"/>
    </source>
</evidence>
<evidence type="ECO:0000313" key="3">
    <source>
        <dbReference type="EMBL" id="KAL0958903.1"/>
    </source>
</evidence>
<reference evidence="4" key="1">
    <citation type="submission" date="2024-06" db="EMBL/GenBank/DDBJ databases">
        <title>Multi-omics analyses provide insights into the biosynthesis of the anticancer antibiotic pleurotin in Hohenbuehelia grisea.</title>
        <authorList>
            <person name="Weaver J.A."/>
            <person name="Alberti F."/>
        </authorList>
    </citation>
    <scope>NUCLEOTIDE SEQUENCE [LARGE SCALE GENOMIC DNA]</scope>
    <source>
        <strain evidence="4">T-177</strain>
    </source>
</reference>